<evidence type="ECO:0000256" key="3">
    <source>
        <dbReference type="ARBA" id="ARBA00008711"/>
    </source>
</evidence>
<evidence type="ECO:0000256" key="5">
    <source>
        <dbReference type="ARBA" id="ARBA00015377"/>
    </source>
</evidence>
<protein>
    <recommendedName>
        <fullName evidence="5">Methylated-DNA--protein-cysteine methyltransferase</fullName>
        <ecNumber evidence="4">2.1.1.63</ecNumber>
    </recommendedName>
    <alternativeName>
        <fullName evidence="10">6-O-methylguanine-DNA methyltransferase</fullName>
    </alternativeName>
    <alternativeName>
        <fullName evidence="11">O-6-methylguanine-DNA-alkyltransferase</fullName>
    </alternativeName>
</protein>
<dbReference type="Pfam" id="PF01035">
    <property type="entry name" value="DNA_binding_1"/>
    <property type="match status" value="1"/>
</dbReference>
<sequence length="177" mass="18966">MNLCSVLNCCLKAPIGILNISYCGKGIHSIEISQILGIAALTFDGALQKFSSDKVLMECVQWLKLYFDSEFEAVKKSFPSICPTIFASKGKFTACVWKTLASKVPPGETVSYGALAALCGNEGAGRAVGTAMATNPIPLVVPCHRVIRSDGTLGQYSRGKKNDIKEWLLAHEGAIHS</sequence>
<keyword evidence="8" id="KW-0227">DNA damage</keyword>
<comment type="catalytic activity">
    <reaction evidence="12">
        <text>a 6-O-methyl-2'-deoxyguanosine in DNA + L-cysteinyl-[protein] = S-methyl-L-cysteinyl-[protein] + a 2'-deoxyguanosine in DNA</text>
        <dbReference type="Rhea" id="RHEA:24000"/>
        <dbReference type="Rhea" id="RHEA-COMP:10131"/>
        <dbReference type="Rhea" id="RHEA-COMP:10132"/>
        <dbReference type="Rhea" id="RHEA-COMP:11367"/>
        <dbReference type="Rhea" id="RHEA-COMP:11368"/>
        <dbReference type="ChEBI" id="CHEBI:29950"/>
        <dbReference type="ChEBI" id="CHEBI:82612"/>
        <dbReference type="ChEBI" id="CHEBI:85445"/>
        <dbReference type="ChEBI" id="CHEBI:85448"/>
        <dbReference type="EC" id="2.1.1.63"/>
    </reaction>
</comment>
<proteinExistence type="inferred from homology"/>
<dbReference type="EMBL" id="CAXIEN010000111">
    <property type="protein sequence ID" value="CAL1278384.1"/>
    <property type="molecule type" value="Genomic_DNA"/>
</dbReference>
<dbReference type="Gene3D" id="3.30.160.70">
    <property type="entry name" value="Methylated DNA-protein cysteine methyltransferase domain"/>
    <property type="match status" value="1"/>
</dbReference>
<dbReference type="AlphaFoldDB" id="A0AAV2A4U2"/>
<accession>A0AAV2A4U2</accession>
<name>A0AAV2A4U2_9ARAC</name>
<evidence type="ECO:0000256" key="11">
    <source>
        <dbReference type="ARBA" id="ARBA00031621"/>
    </source>
</evidence>
<dbReference type="GO" id="GO:0006281">
    <property type="term" value="P:DNA repair"/>
    <property type="evidence" value="ECO:0007669"/>
    <property type="project" value="UniProtKB-KW"/>
</dbReference>
<dbReference type="Gene3D" id="1.10.10.10">
    <property type="entry name" value="Winged helix-like DNA-binding domain superfamily/Winged helix DNA-binding domain"/>
    <property type="match status" value="1"/>
</dbReference>
<dbReference type="SUPFAM" id="SSF53155">
    <property type="entry name" value="Methylated DNA-protein cysteine methyltransferase domain"/>
    <property type="match status" value="1"/>
</dbReference>
<organism evidence="14 15">
    <name type="scientific">Larinioides sclopetarius</name>
    <dbReference type="NCBI Taxonomy" id="280406"/>
    <lineage>
        <taxon>Eukaryota</taxon>
        <taxon>Metazoa</taxon>
        <taxon>Ecdysozoa</taxon>
        <taxon>Arthropoda</taxon>
        <taxon>Chelicerata</taxon>
        <taxon>Arachnida</taxon>
        <taxon>Araneae</taxon>
        <taxon>Araneomorphae</taxon>
        <taxon>Entelegynae</taxon>
        <taxon>Araneoidea</taxon>
        <taxon>Araneidae</taxon>
        <taxon>Larinioides</taxon>
    </lineage>
</organism>
<keyword evidence="15" id="KW-1185">Reference proteome</keyword>
<keyword evidence="6" id="KW-0489">Methyltransferase</keyword>
<comment type="caution">
    <text evidence="14">The sequence shown here is derived from an EMBL/GenBank/DDBJ whole genome shotgun (WGS) entry which is preliminary data.</text>
</comment>
<evidence type="ECO:0000256" key="7">
    <source>
        <dbReference type="ARBA" id="ARBA00022679"/>
    </source>
</evidence>
<evidence type="ECO:0000256" key="12">
    <source>
        <dbReference type="ARBA" id="ARBA00049348"/>
    </source>
</evidence>
<dbReference type="InterPro" id="IPR001497">
    <property type="entry name" value="MethylDNA_cys_MeTrfase_AS"/>
</dbReference>
<evidence type="ECO:0000259" key="13">
    <source>
        <dbReference type="Pfam" id="PF01035"/>
    </source>
</evidence>
<evidence type="ECO:0000256" key="6">
    <source>
        <dbReference type="ARBA" id="ARBA00022603"/>
    </source>
</evidence>
<keyword evidence="7" id="KW-0808">Transferase</keyword>
<dbReference type="InterPro" id="IPR036217">
    <property type="entry name" value="MethylDNA_cys_MeTrfase_DNAb"/>
</dbReference>
<dbReference type="Proteomes" id="UP001497382">
    <property type="component" value="Unassembled WGS sequence"/>
</dbReference>
<dbReference type="GO" id="GO:0032259">
    <property type="term" value="P:methylation"/>
    <property type="evidence" value="ECO:0007669"/>
    <property type="project" value="UniProtKB-KW"/>
</dbReference>
<evidence type="ECO:0000256" key="4">
    <source>
        <dbReference type="ARBA" id="ARBA00011918"/>
    </source>
</evidence>
<evidence type="ECO:0000256" key="2">
    <source>
        <dbReference type="ARBA" id="ARBA00003317"/>
    </source>
</evidence>
<dbReference type="SUPFAM" id="SSF46767">
    <property type="entry name" value="Methylated DNA-protein cysteine methyltransferase, C-terminal domain"/>
    <property type="match status" value="1"/>
</dbReference>
<evidence type="ECO:0000256" key="9">
    <source>
        <dbReference type="ARBA" id="ARBA00023204"/>
    </source>
</evidence>
<evidence type="ECO:0000313" key="14">
    <source>
        <dbReference type="EMBL" id="CAL1278384.1"/>
    </source>
</evidence>
<evidence type="ECO:0000256" key="8">
    <source>
        <dbReference type="ARBA" id="ARBA00022763"/>
    </source>
</evidence>
<dbReference type="InterPro" id="IPR036631">
    <property type="entry name" value="MGMT_N_sf"/>
</dbReference>
<dbReference type="InterPro" id="IPR036388">
    <property type="entry name" value="WH-like_DNA-bd_sf"/>
</dbReference>
<comment type="function">
    <text evidence="2">Involved in the cellular defense against the biological effects of O6-methylguanine (O6-MeG) and O4-methylthymine (O4-MeT) in DNA. Repairs the methylated nucleobase in DNA by stoichiometrically transferring the methyl group to a cysteine residue in the enzyme. This is a suicide reaction: the enzyme is irreversibly inactivated.</text>
</comment>
<dbReference type="PANTHER" id="PTHR46460">
    <property type="entry name" value="METHYLATED-DNA--PROTEIN-CYSTEINE METHYLTRANSFERASE"/>
    <property type="match status" value="1"/>
</dbReference>
<feature type="domain" description="Methylated-DNA-[protein]-cysteine S-methyltransferase DNA binding" evidence="13">
    <location>
        <begin position="92"/>
        <end position="174"/>
    </location>
</feature>
<comment type="catalytic activity">
    <reaction evidence="1">
        <text>a 4-O-methyl-thymidine in DNA + L-cysteinyl-[protein] = a thymidine in DNA + S-methyl-L-cysteinyl-[protein]</text>
        <dbReference type="Rhea" id="RHEA:53428"/>
        <dbReference type="Rhea" id="RHEA-COMP:10131"/>
        <dbReference type="Rhea" id="RHEA-COMP:10132"/>
        <dbReference type="Rhea" id="RHEA-COMP:13555"/>
        <dbReference type="Rhea" id="RHEA-COMP:13556"/>
        <dbReference type="ChEBI" id="CHEBI:29950"/>
        <dbReference type="ChEBI" id="CHEBI:82612"/>
        <dbReference type="ChEBI" id="CHEBI:137386"/>
        <dbReference type="ChEBI" id="CHEBI:137387"/>
        <dbReference type="EC" id="2.1.1.63"/>
    </reaction>
</comment>
<dbReference type="GO" id="GO:0003908">
    <property type="term" value="F:methylated-DNA-[protein]-cysteine S-methyltransferase activity"/>
    <property type="evidence" value="ECO:0007669"/>
    <property type="project" value="UniProtKB-EC"/>
</dbReference>
<reference evidence="14 15" key="1">
    <citation type="submission" date="2024-04" db="EMBL/GenBank/DDBJ databases">
        <authorList>
            <person name="Rising A."/>
            <person name="Reimegard J."/>
            <person name="Sonavane S."/>
            <person name="Akerstrom W."/>
            <person name="Nylinder S."/>
            <person name="Hedman E."/>
            <person name="Kallberg Y."/>
        </authorList>
    </citation>
    <scope>NUCLEOTIDE SEQUENCE [LARGE SCALE GENOMIC DNA]</scope>
</reference>
<evidence type="ECO:0000313" key="15">
    <source>
        <dbReference type="Proteomes" id="UP001497382"/>
    </source>
</evidence>
<evidence type="ECO:0000256" key="1">
    <source>
        <dbReference type="ARBA" id="ARBA00001286"/>
    </source>
</evidence>
<dbReference type="NCBIfam" id="TIGR00589">
    <property type="entry name" value="ogt"/>
    <property type="match status" value="1"/>
</dbReference>
<dbReference type="EC" id="2.1.1.63" evidence="4"/>
<dbReference type="CDD" id="cd06445">
    <property type="entry name" value="ATase"/>
    <property type="match status" value="1"/>
</dbReference>
<dbReference type="GO" id="GO:0005654">
    <property type="term" value="C:nucleoplasm"/>
    <property type="evidence" value="ECO:0007669"/>
    <property type="project" value="TreeGrafter"/>
</dbReference>
<comment type="similarity">
    <text evidence="3">Belongs to the MGMT family.</text>
</comment>
<evidence type="ECO:0000256" key="10">
    <source>
        <dbReference type="ARBA" id="ARBA00030795"/>
    </source>
</evidence>
<dbReference type="PANTHER" id="PTHR46460:SF1">
    <property type="entry name" value="METHYLATED-DNA--PROTEIN-CYSTEINE METHYLTRANSFERASE"/>
    <property type="match status" value="1"/>
</dbReference>
<keyword evidence="9" id="KW-0234">DNA repair</keyword>
<gene>
    <name evidence="14" type="ORF">LARSCL_LOCUS9747</name>
</gene>
<dbReference type="InterPro" id="IPR014048">
    <property type="entry name" value="MethylDNA_cys_MeTrfase_DNA-bd"/>
</dbReference>
<dbReference type="PROSITE" id="PS00374">
    <property type="entry name" value="MGMT"/>
    <property type="match status" value="1"/>
</dbReference>
<dbReference type="FunFam" id="1.10.10.10:FF:000214">
    <property type="entry name" value="Methylated-DNA--protein-cysteine methyltransferase"/>
    <property type="match status" value="1"/>
</dbReference>